<dbReference type="InterPro" id="IPR003313">
    <property type="entry name" value="AraC-bd"/>
</dbReference>
<dbReference type="SMART" id="SM00342">
    <property type="entry name" value="HTH_ARAC"/>
    <property type="match status" value="1"/>
</dbReference>
<evidence type="ECO:0000313" key="7">
    <source>
        <dbReference type="Proteomes" id="UP000252517"/>
    </source>
</evidence>
<name>A0A367XFD2_9PROT</name>
<dbReference type="Pfam" id="PF12833">
    <property type="entry name" value="HTH_18"/>
    <property type="match status" value="1"/>
</dbReference>
<dbReference type="Gene3D" id="1.10.10.60">
    <property type="entry name" value="Homeodomain-like"/>
    <property type="match status" value="1"/>
</dbReference>
<evidence type="ECO:0000256" key="3">
    <source>
        <dbReference type="ARBA" id="ARBA00023159"/>
    </source>
</evidence>
<feature type="domain" description="HTH araC/xylS-type" evidence="5">
    <location>
        <begin position="218"/>
        <end position="316"/>
    </location>
</feature>
<dbReference type="InterPro" id="IPR047264">
    <property type="entry name" value="Cupin_HpaA-like_N"/>
</dbReference>
<dbReference type="SUPFAM" id="SSF51182">
    <property type="entry name" value="RmlC-like cupins"/>
    <property type="match status" value="1"/>
</dbReference>
<dbReference type="AlphaFoldDB" id="A0A367XFD2"/>
<evidence type="ECO:0000313" key="6">
    <source>
        <dbReference type="EMBL" id="RCK52405.1"/>
    </source>
</evidence>
<dbReference type="Proteomes" id="UP000252517">
    <property type="component" value="Unassembled WGS sequence"/>
</dbReference>
<keyword evidence="4" id="KW-0804">Transcription</keyword>
<dbReference type="OrthoDB" id="9814125at2"/>
<organism evidence="6 7">
    <name type="scientific">Thalassospira profundimaris</name>
    <dbReference type="NCBI Taxonomy" id="502049"/>
    <lineage>
        <taxon>Bacteria</taxon>
        <taxon>Pseudomonadati</taxon>
        <taxon>Pseudomonadota</taxon>
        <taxon>Alphaproteobacteria</taxon>
        <taxon>Rhodospirillales</taxon>
        <taxon>Thalassospiraceae</taxon>
        <taxon>Thalassospira</taxon>
    </lineage>
</organism>
<evidence type="ECO:0000256" key="1">
    <source>
        <dbReference type="ARBA" id="ARBA00023015"/>
    </source>
</evidence>
<dbReference type="PANTHER" id="PTHR43280">
    <property type="entry name" value="ARAC-FAMILY TRANSCRIPTIONAL REGULATOR"/>
    <property type="match status" value="1"/>
</dbReference>
<proteinExistence type="predicted"/>
<keyword evidence="3" id="KW-0010">Activator</keyword>
<dbReference type="GO" id="GO:0003700">
    <property type="term" value="F:DNA-binding transcription factor activity"/>
    <property type="evidence" value="ECO:0007669"/>
    <property type="project" value="InterPro"/>
</dbReference>
<accession>A0A367XFD2</accession>
<keyword evidence="1" id="KW-0805">Transcription regulation</keyword>
<evidence type="ECO:0000256" key="4">
    <source>
        <dbReference type="ARBA" id="ARBA00023163"/>
    </source>
</evidence>
<evidence type="ECO:0000259" key="5">
    <source>
        <dbReference type="PROSITE" id="PS01124"/>
    </source>
</evidence>
<dbReference type="CDD" id="cd06999">
    <property type="entry name" value="cupin_HpaA-like_N"/>
    <property type="match status" value="1"/>
</dbReference>
<evidence type="ECO:0000256" key="2">
    <source>
        <dbReference type="ARBA" id="ARBA00023125"/>
    </source>
</evidence>
<keyword evidence="2" id="KW-0238">DNA-binding</keyword>
<dbReference type="GO" id="GO:0043565">
    <property type="term" value="F:sequence-specific DNA binding"/>
    <property type="evidence" value="ECO:0007669"/>
    <property type="project" value="InterPro"/>
</dbReference>
<dbReference type="Pfam" id="PF02311">
    <property type="entry name" value="AraC_binding"/>
    <property type="match status" value="1"/>
</dbReference>
<dbReference type="PRINTS" id="PR00032">
    <property type="entry name" value="HTHARAC"/>
</dbReference>
<dbReference type="InterPro" id="IPR018060">
    <property type="entry name" value="HTH_AraC"/>
</dbReference>
<dbReference type="EMBL" id="JPWH01000003">
    <property type="protein sequence ID" value="RCK52405.1"/>
    <property type="molecule type" value="Genomic_DNA"/>
</dbReference>
<reference evidence="6 7" key="1">
    <citation type="submission" date="2014-07" db="EMBL/GenBank/DDBJ databases">
        <title>Draft genome sequence of Thalassospira profundimaris S25-3-2.</title>
        <authorList>
            <person name="Lai Q."/>
            <person name="Shao Z."/>
        </authorList>
    </citation>
    <scope>NUCLEOTIDE SEQUENCE [LARGE SCALE GENOMIC DNA]</scope>
    <source>
        <strain evidence="6 7">S25-3-2</strain>
    </source>
</reference>
<protein>
    <submittedName>
        <fullName evidence="6">Transcriptional regulator</fullName>
    </submittedName>
</protein>
<sequence>MMIATRETIPVYRLYGENIAMNGNVEQEPEFFHLESIPSRSRLHDMHIQPHRHANLFQLLFITRGQAGIEFDDRQFTIGPQTLLTVPPGTVHGFHFSEDIDGWVISLTDDHVREILAMVPRLNSCLDTPLCLLPEKQDNPPPGAPNDKTMLMAQHLTDQSATDFLVHQLVQEYYGHSVGRLFALRNIIGLLLLEAGRHGELHRDGRLSRQEQKNAKFRKFQNLIETRYRQHLSLEHYARDIGVTTTQLNRICKDIVGQTAIEVLHNRLLLEAKRTLIYTDINIQQIADELGYQDAGYFSRFFAKKAGMSPARYRALYR</sequence>
<dbReference type="SUPFAM" id="SSF46689">
    <property type="entry name" value="Homeodomain-like"/>
    <property type="match status" value="1"/>
</dbReference>
<dbReference type="InterPro" id="IPR020449">
    <property type="entry name" value="Tscrpt_reg_AraC-type_HTH"/>
</dbReference>
<dbReference type="PANTHER" id="PTHR43280:SF32">
    <property type="entry name" value="TRANSCRIPTIONAL REGULATORY PROTEIN"/>
    <property type="match status" value="1"/>
</dbReference>
<dbReference type="RefSeq" id="WP_114087285.1">
    <property type="nucleotide sequence ID" value="NZ_JPWH01000003.1"/>
</dbReference>
<dbReference type="Gene3D" id="2.60.120.10">
    <property type="entry name" value="Jelly Rolls"/>
    <property type="match status" value="1"/>
</dbReference>
<dbReference type="PROSITE" id="PS01124">
    <property type="entry name" value="HTH_ARAC_FAMILY_2"/>
    <property type="match status" value="1"/>
</dbReference>
<dbReference type="InterPro" id="IPR014710">
    <property type="entry name" value="RmlC-like_jellyroll"/>
</dbReference>
<gene>
    <name evidence="6" type="ORF">TH25_04955</name>
</gene>
<dbReference type="InterPro" id="IPR009057">
    <property type="entry name" value="Homeodomain-like_sf"/>
</dbReference>
<dbReference type="InterPro" id="IPR011051">
    <property type="entry name" value="RmlC_Cupin_sf"/>
</dbReference>
<comment type="caution">
    <text evidence="6">The sequence shown here is derived from an EMBL/GenBank/DDBJ whole genome shotgun (WGS) entry which is preliminary data.</text>
</comment>